<dbReference type="Proteomes" id="UP000829196">
    <property type="component" value="Unassembled WGS sequence"/>
</dbReference>
<dbReference type="AlphaFoldDB" id="A0A8T3A7F5"/>
<evidence type="ECO:0000313" key="2">
    <source>
        <dbReference type="Proteomes" id="UP000829196"/>
    </source>
</evidence>
<comment type="caution">
    <text evidence="1">The sequence shown here is derived from an EMBL/GenBank/DDBJ whole genome shotgun (WGS) entry which is preliminary data.</text>
</comment>
<sequence length="105" mass="11945">MQISTGGVLKYFQMSPKYPTSKVPLKYPKPKKSTKSKNPKNPKIFKFEIIHPYLKQNTSALRNSLSGWTNQKLLQLTKEPNAWSRISLGSILKQSLASKDVVRVL</sequence>
<evidence type="ECO:0000313" key="1">
    <source>
        <dbReference type="EMBL" id="KAI0492140.1"/>
    </source>
</evidence>
<proteinExistence type="predicted"/>
<gene>
    <name evidence="1" type="ORF">KFK09_026406</name>
</gene>
<organism evidence="1 2">
    <name type="scientific">Dendrobium nobile</name>
    <name type="common">Orchid</name>
    <dbReference type="NCBI Taxonomy" id="94219"/>
    <lineage>
        <taxon>Eukaryota</taxon>
        <taxon>Viridiplantae</taxon>
        <taxon>Streptophyta</taxon>
        <taxon>Embryophyta</taxon>
        <taxon>Tracheophyta</taxon>
        <taxon>Spermatophyta</taxon>
        <taxon>Magnoliopsida</taxon>
        <taxon>Liliopsida</taxon>
        <taxon>Asparagales</taxon>
        <taxon>Orchidaceae</taxon>
        <taxon>Epidendroideae</taxon>
        <taxon>Malaxideae</taxon>
        <taxon>Dendrobiinae</taxon>
        <taxon>Dendrobium</taxon>
    </lineage>
</organism>
<dbReference type="EMBL" id="JAGYWB010000018">
    <property type="protein sequence ID" value="KAI0492140.1"/>
    <property type="molecule type" value="Genomic_DNA"/>
</dbReference>
<keyword evidence="2" id="KW-1185">Reference proteome</keyword>
<reference evidence="1" key="1">
    <citation type="journal article" date="2022" name="Front. Genet.">
        <title>Chromosome-Scale Assembly of the Dendrobium nobile Genome Provides Insights Into the Molecular Mechanism of the Biosynthesis of the Medicinal Active Ingredient of Dendrobium.</title>
        <authorList>
            <person name="Xu Q."/>
            <person name="Niu S.-C."/>
            <person name="Li K.-L."/>
            <person name="Zheng P.-J."/>
            <person name="Zhang X.-J."/>
            <person name="Jia Y."/>
            <person name="Liu Y."/>
            <person name="Niu Y.-X."/>
            <person name="Yu L.-H."/>
            <person name="Chen D.-F."/>
            <person name="Zhang G.-Q."/>
        </authorList>
    </citation>
    <scope>NUCLEOTIDE SEQUENCE</scope>
    <source>
        <tissue evidence="1">Leaf</tissue>
    </source>
</reference>
<accession>A0A8T3A7F5</accession>
<name>A0A8T3A7F5_DENNO</name>
<protein>
    <submittedName>
        <fullName evidence="1">Uncharacterized protein</fullName>
    </submittedName>
</protein>